<reference evidence="1 2" key="1">
    <citation type="journal article" date="2022" name="Hortic Res">
        <title>A haplotype resolved chromosomal level avocado genome allows analysis of novel avocado genes.</title>
        <authorList>
            <person name="Nath O."/>
            <person name="Fletcher S.J."/>
            <person name="Hayward A."/>
            <person name="Shaw L.M."/>
            <person name="Masouleh A.K."/>
            <person name="Furtado A."/>
            <person name="Henry R.J."/>
            <person name="Mitter N."/>
        </authorList>
    </citation>
    <scope>NUCLEOTIDE SEQUENCE [LARGE SCALE GENOMIC DNA]</scope>
    <source>
        <strain evidence="2">cv. Hass</strain>
    </source>
</reference>
<keyword evidence="2" id="KW-1185">Reference proteome</keyword>
<dbReference type="EMBL" id="CM056814">
    <property type="protein sequence ID" value="KAJ8625986.1"/>
    <property type="molecule type" value="Genomic_DNA"/>
</dbReference>
<comment type="caution">
    <text evidence="1">The sequence shown here is derived from an EMBL/GenBank/DDBJ whole genome shotgun (WGS) entry which is preliminary data.</text>
</comment>
<gene>
    <name evidence="1" type="ORF">MRB53_019293</name>
</gene>
<organism evidence="1 2">
    <name type="scientific">Persea americana</name>
    <name type="common">Avocado</name>
    <dbReference type="NCBI Taxonomy" id="3435"/>
    <lineage>
        <taxon>Eukaryota</taxon>
        <taxon>Viridiplantae</taxon>
        <taxon>Streptophyta</taxon>
        <taxon>Embryophyta</taxon>
        <taxon>Tracheophyta</taxon>
        <taxon>Spermatophyta</taxon>
        <taxon>Magnoliopsida</taxon>
        <taxon>Magnoliidae</taxon>
        <taxon>Laurales</taxon>
        <taxon>Lauraceae</taxon>
        <taxon>Persea</taxon>
    </lineage>
</organism>
<sequence>MFGGGHSVMIISNGPDLIKLIQSKGHLESGRRWTQTTSCGVCHRGSPVGGTMIISIHSQSNKSQLISILRIETLKPSHGNIRVLSRLNKFKCSLGSYSYI</sequence>
<accession>A0ACC2KYL9</accession>
<dbReference type="Proteomes" id="UP001234297">
    <property type="component" value="Chromosome 6"/>
</dbReference>
<evidence type="ECO:0000313" key="2">
    <source>
        <dbReference type="Proteomes" id="UP001234297"/>
    </source>
</evidence>
<proteinExistence type="predicted"/>
<protein>
    <submittedName>
        <fullName evidence="1">Uncharacterized protein</fullName>
    </submittedName>
</protein>
<evidence type="ECO:0000313" key="1">
    <source>
        <dbReference type="EMBL" id="KAJ8625986.1"/>
    </source>
</evidence>
<name>A0ACC2KYL9_PERAE</name>